<accession>A0A8C3U5N6</accession>
<evidence type="ECO:0000313" key="2">
    <source>
        <dbReference type="Proteomes" id="UP000694563"/>
    </source>
</evidence>
<name>A0A8C3U5N6_CATUS</name>
<reference evidence="1" key="2">
    <citation type="submission" date="2025-08" db="UniProtKB">
        <authorList>
            <consortium name="Ensembl"/>
        </authorList>
    </citation>
    <scope>IDENTIFICATION</scope>
</reference>
<dbReference type="Proteomes" id="UP000694563">
    <property type="component" value="Chromosome 6"/>
</dbReference>
<reference evidence="1" key="1">
    <citation type="submission" date="2020-10" db="EMBL/GenBank/DDBJ databases">
        <title>Catharus ustulatus (Swainson's thrush) genome, bCatUst1, primary haplotype v2.</title>
        <authorList>
            <person name="Delmore K."/>
            <person name="Vafadar M."/>
            <person name="Formenti G."/>
            <person name="Chow W."/>
            <person name="Pelan S."/>
            <person name="Howe K."/>
            <person name="Rhie A."/>
            <person name="Mountcastle J."/>
            <person name="Haase B."/>
            <person name="Fedrigo O."/>
            <person name="Jarvis E.D."/>
        </authorList>
    </citation>
    <scope>NUCLEOTIDE SEQUENCE [LARGE SCALE GENOMIC DNA]</scope>
</reference>
<dbReference type="Ensembl" id="ENSCUST00005008008.1">
    <property type="protein sequence ID" value="ENSCUSP00005007675.1"/>
    <property type="gene ID" value="ENSCUSG00005004788.1"/>
</dbReference>
<sequence>MKCLYFVSSASRFFQVLVGQGSFFFCLLKVFEIHMPATPPGKPENLHQYYSVTWLPTQHRSKTSAPPRNMHAPKSKQSLLRDSIIPVCLGLQEIKPQTTEIS</sequence>
<keyword evidence="2" id="KW-1185">Reference proteome</keyword>
<evidence type="ECO:0000313" key="1">
    <source>
        <dbReference type="Ensembl" id="ENSCUSP00005007675.1"/>
    </source>
</evidence>
<organism evidence="1 2">
    <name type="scientific">Catharus ustulatus</name>
    <name type="common">Russet-backed thrush</name>
    <name type="synonym">Hylocichla ustulatus</name>
    <dbReference type="NCBI Taxonomy" id="91951"/>
    <lineage>
        <taxon>Eukaryota</taxon>
        <taxon>Metazoa</taxon>
        <taxon>Chordata</taxon>
        <taxon>Craniata</taxon>
        <taxon>Vertebrata</taxon>
        <taxon>Euteleostomi</taxon>
        <taxon>Archelosauria</taxon>
        <taxon>Archosauria</taxon>
        <taxon>Dinosauria</taxon>
        <taxon>Saurischia</taxon>
        <taxon>Theropoda</taxon>
        <taxon>Coelurosauria</taxon>
        <taxon>Aves</taxon>
        <taxon>Neognathae</taxon>
        <taxon>Neoaves</taxon>
        <taxon>Telluraves</taxon>
        <taxon>Australaves</taxon>
        <taxon>Passeriformes</taxon>
        <taxon>Turdidae</taxon>
        <taxon>Catharus</taxon>
    </lineage>
</organism>
<dbReference type="AlphaFoldDB" id="A0A8C3U5N6"/>
<protein>
    <submittedName>
        <fullName evidence="1">Uncharacterized protein</fullName>
    </submittedName>
</protein>
<proteinExistence type="predicted"/>
<reference evidence="1" key="3">
    <citation type="submission" date="2025-09" db="UniProtKB">
        <authorList>
            <consortium name="Ensembl"/>
        </authorList>
    </citation>
    <scope>IDENTIFICATION</scope>
</reference>